<dbReference type="PANTHER" id="PTHR21071:SF4">
    <property type="entry name" value="UDP-N-ACETYLENOLPYRUVOYLGLUCOSAMINE REDUCTASE"/>
    <property type="match status" value="1"/>
</dbReference>
<comment type="function">
    <text evidence="2 20">Cell wall formation.</text>
</comment>
<evidence type="ECO:0000256" key="10">
    <source>
        <dbReference type="ARBA" id="ARBA00022630"/>
    </source>
</evidence>
<keyword evidence="14 20" id="KW-0573">Peptidoglycan synthesis</keyword>
<dbReference type="InterPro" id="IPR036635">
    <property type="entry name" value="MurB_C_sf"/>
</dbReference>
<keyword evidence="15 20" id="KW-0560">Oxidoreductase</keyword>
<reference evidence="22 23" key="2">
    <citation type="submission" date="2020-06" db="EMBL/GenBank/DDBJ databases">
        <title>Halomonas songnenensis sp. nov., a moderately halophilic bacterium isolated from saline and alkaline soils.</title>
        <authorList>
            <person name="Jiang J."/>
            <person name="Pan Y."/>
        </authorList>
    </citation>
    <scope>NUCLEOTIDE SEQUENCE [LARGE SCALE GENOMIC DNA]</scope>
    <source>
        <strain evidence="22 23">TBZ9</strain>
    </source>
</reference>
<evidence type="ECO:0000256" key="8">
    <source>
        <dbReference type="ARBA" id="ARBA00022490"/>
    </source>
</evidence>
<feature type="active site" description="Proton donor" evidence="20">
    <location>
        <position position="236"/>
    </location>
</feature>
<dbReference type="SUPFAM" id="SSF56176">
    <property type="entry name" value="FAD-binding/transporter-associated domain-like"/>
    <property type="match status" value="1"/>
</dbReference>
<dbReference type="GO" id="GO:0009252">
    <property type="term" value="P:peptidoglycan biosynthetic process"/>
    <property type="evidence" value="ECO:0007669"/>
    <property type="project" value="UniProtKB-UniRule"/>
</dbReference>
<comment type="catalytic activity">
    <reaction evidence="19 20">
        <text>UDP-N-acetyl-alpha-D-muramate + NADP(+) = UDP-N-acetyl-3-O-(1-carboxyvinyl)-alpha-D-glucosamine + NADPH + H(+)</text>
        <dbReference type="Rhea" id="RHEA:12248"/>
        <dbReference type="ChEBI" id="CHEBI:15378"/>
        <dbReference type="ChEBI" id="CHEBI:57783"/>
        <dbReference type="ChEBI" id="CHEBI:58349"/>
        <dbReference type="ChEBI" id="CHEBI:68483"/>
        <dbReference type="ChEBI" id="CHEBI:70757"/>
        <dbReference type="EC" id="1.3.1.98"/>
    </reaction>
</comment>
<evidence type="ECO:0000256" key="19">
    <source>
        <dbReference type="ARBA" id="ARBA00048914"/>
    </source>
</evidence>
<evidence type="ECO:0000256" key="11">
    <source>
        <dbReference type="ARBA" id="ARBA00022827"/>
    </source>
</evidence>
<keyword evidence="10 20" id="KW-0285">Flavoprotein</keyword>
<comment type="subcellular location">
    <subcellularLocation>
        <location evidence="3 20">Cytoplasm</location>
    </subcellularLocation>
</comment>
<dbReference type="Proteomes" id="UP000588806">
    <property type="component" value="Unassembled WGS sequence"/>
</dbReference>
<accession>A0A7Y3TYH3</accession>
<dbReference type="GO" id="GO:0005829">
    <property type="term" value="C:cytosol"/>
    <property type="evidence" value="ECO:0007669"/>
    <property type="project" value="TreeGrafter"/>
</dbReference>
<dbReference type="EC" id="1.3.1.98" evidence="6 20"/>
<comment type="caution">
    <text evidence="22">The sequence shown here is derived from an EMBL/GenBank/DDBJ whole genome shotgun (WGS) entry which is preliminary data.</text>
</comment>
<keyword evidence="12 20" id="KW-0521">NADP</keyword>
<evidence type="ECO:0000259" key="21">
    <source>
        <dbReference type="PROSITE" id="PS51387"/>
    </source>
</evidence>
<organism evidence="22 23">
    <name type="scientific">Vreelandella azerica</name>
    <dbReference type="NCBI Taxonomy" id="2732867"/>
    <lineage>
        <taxon>Bacteria</taxon>
        <taxon>Pseudomonadati</taxon>
        <taxon>Pseudomonadota</taxon>
        <taxon>Gammaproteobacteria</taxon>
        <taxon>Oceanospirillales</taxon>
        <taxon>Halomonadaceae</taxon>
        <taxon>Vreelandella</taxon>
    </lineage>
</organism>
<dbReference type="SUPFAM" id="SSF56194">
    <property type="entry name" value="Uridine diphospho-N-Acetylenolpyruvylglucosamine reductase, MurB, C-terminal domain"/>
    <property type="match status" value="1"/>
</dbReference>
<dbReference type="GO" id="GO:0051301">
    <property type="term" value="P:cell division"/>
    <property type="evidence" value="ECO:0007669"/>
    <property type="project" value="UniProtKB-KW"/>
</dbReference>
<evidence type="ECO:0000256" key="4">
    <source>
        <dbReference type="ARBA" id="ARBA00004752"/>
    </source>
</evidence>
<evidence type="ECO:0000313" key="23">
    <source>
        <dbReference type="Proteomes" id="UP000588806"/>
    </source>
</evidence>
<dbReference type="AlphaFoldDB" id="A0A7Y3TYH3"/>
<dbReference type="Gene3D" id="3.30.43.10">
    <property type="entry name" value="Uridine Diphospho-n-acetylenolpyruvylglucosamine Reductase, domain 2"/>
    <property type="match status" value="1"/>
</dbReference>
<keyword evidence="23" id="KW-1185">Reference proteome</keyword>
<evidence type="ECO:0000256" key="3">
    <source>
        <dbReference type="ARBA" id="ARBA00004496"/>
    </source>
</evidence>
<dbReference type="InterPro" id="IPR006094">
    <property type="entry name" value="Oxid_FAD_bind_N"/>
</dbReference>
<dbReference type="InterPro" id="IPR016167">
    <property type="entry name" value="FAD-bd_PCMH_sub1"/>
</dbReference>
<dbReference type="InterPro" id="IPR016166">
    <property type="entry name" value="FAD-bd_PCMH"/>
</dbReference>
<dbReference type="InterPro" id="IPR003170">
    <property type="entry name" value="MurB"/>
</dbReference>
<dbReference type="RefSeq" id="WP_171701394.1">
    <property type="nucleotide sequence ID" value="NZ_JABFHI010000001.1"/>
</dbReference>
<evidence type="ECO:0000256" key="20">
    <source>
        <dbReference type="HAMAP-Rule" id="MF_00037"/>
    </source>
</evidence>
<evidence type="ECO:0000256" key="12">
    <source>
        <dbReference type="ARBA" id="ARBA00022857"/>
    </source>
</evidence>
<evidence type="ECO:0000256" key="13">
    <source>
        <dbReference type="ARBA" id="ARBA00022960"/>
    </source>
</evidence>
<dbReference type="PROSITE" id="PS51387">
    <property type="entry name" value="FAD_PCMH"/>
    <property type="match status" value="1"/>
</dbReference>
<proteinExistence type="inferred from homology"/>
<dbReference type="InterPro" id="IPR016169">
    <property type="entry name" value="FAD-bd_PCMH_sub2"/>
</dbReference>
<evidence type="ECO:0000256" key="5">
    <source>
        <dbReference type="ARBA" id="ARBA00010485"/>
    </source>
</evidence>
<keyword evidence="11 20" id="KW-0274">FAD</keyword>
<evidence type="ECO:0000256" key="9">
    <source>
        <dbReference type="ARBA" id="ARBA00022618"/>
    </source>
</evidence>
<dbReference type="HAMAP" id="MF_00037">
    <property type="entry name" value="MurB"/>
    <property type="match status" value="1"/>
</dbReference>
<keyword evidence="16 20" id="KW-0131">Cell cycle</keyword>
<dbReference type="Gene3D" id="3.90.78.10">
    <property type="entry name" value="UDP-N-acetylenolpyruvoylglucosamine reductase, C-terminal domain"/>
    <property type="match status" value="1"/>
</dbReference>
<comment type="cofactor">
    <cofactor evidence="1 20">
        <name>FAD</name>
        <dbReference type="ChEBI" id="CHEBI:57692"/>
    </cofactor>
</comment>
<keyword evidence="17 20" id="KW-0961">Cell wall biogenesis/degradation</keyword>
<comment type="pathway">
    <text evidence="4 20">Cell wall biogenesis; peptidoglycan biosynthesis.</text>
</comment>
<dbReference type="InterPro" id="IPR011601">
    <property type="entry name" value="MurB_C"/>
</dbReference>
<evidence type="ECO:0000256" key="1">
    <source>
        <dbReference type="ARBA" id="ARBA00001974"/>
    </source>
</evidence>
<gene>
    <name evidence="20 22" type="primary">murB</name>
    <name evidence="22" type="ORF">HLB35_02760</name>
</gene>
<keyword evidence="13 20" id="KW-0133">Cell shape</keyword>
<dbReference type="NCBIfam" id="NF000755">
    <property type="entry name" value="PRK00046.1"/>
    <property type="match status" value="1"/>
</dbReference>
<evidence type="ECO:0000313" key="22">
    <source>
        <dbReference type="EMBL" id="NOG30949.1"/>
    </source>
</evidence>
<evidence type="ECO:0000256" key="7">
    <source>
        <dbReference type="ARBA" id="ARBA00015188"/>
    </source>
</evidence>
<dbReference type="InterPro" id="IPR036318">
    <property type="entry name" value="FAD-bd_PCMH-like_sf"/>
</dbReference>
<evidence type="ECO:0000256" key="15">
    <source>
        <dbReference type="ARBA" id="ARBA00023002"/>
    </source>
</evidence>
<dbReference type="Gene3D" id="3.30.465.10">
    <property type="match status" value="1"/>
</dbReference>
<dbReference type="PANTHER" id="PTHR21071">
    <property type="entry name" value="UDP-N-ACETYLENOLPYRUVOYLGLUCOSAMINE REDUCTASE"/>
    <property type="match status" value="1"/>
</dbReference>
<evidence type="ECO:0000256" key="16">
    <source>
        <dbReference type="ARBA" id="ARBA00023306"/>
    </source>
</evidence>
<dbReference type="Pfam" id="PF02873">
    <property type="entry name" value="MurB_C"/>
    <property type="match status" value="1"/>
</dbReference>
<dbReference type="GO" id="GO:0071949">
    <property type="term" value="F:FAD binding"/>
    <property type="evidence" value="ECO:0007669"/>
    <property type="project" value="InterPro"/>
</dbReference>
<feature type="active site" evidence="20">
    <location>
        <position position="166"/>
    </location>
</feature>
<evidence type="ECO:0000256" key="17">
    <source>
        <dbReference type="ARBA" id="ARBA00023316"/>
    </source>
</evidence>
<evidence type="ECO:0000256" key="2">
    <source>
        <dbReference type="ARBA" id="ARBA00003921"/>
    </source>
</evidence>
<reference evidence="22 23" key="1">
    <citation type="submission" date="2020-05" db="EMBL/GenBank/DDBJ databases">
        <authorList>
            <person name="Ruan W."/>
            <person name="Jeon C.O."/>
            <person name="Chun B.H."/>
        </authorList>
    </citation>
    <scope>NUCLEOTIDE SEQUENCE [LARGE SCALE GENOMIC DNA]</scope>
    <source>
        <strain evidence="22 23">TBZ9</strain>
    </source>
</reference>
<sequence>MKPCDWLSEVDLSLANTLQLPARAAYFCAPATLNSLQDCLRQAHQEALAIQLLGGGSNVLLPEYLEGLVVHPALKQWWLEDQGDTLLAHVGAGVNWHSLVMATVEKGLWGIENLALIPGDCGAAPVQNIGAYGVELADVLEAVQVMHLADGHLAWLTAKECAFGYRESIFKAELLGKVVITRLVLRLKRHAAPVLGYGDLAQRLGENPSSLDVADAVCQVRSEKLPDPAQLANAGSFFKKPLVSAEQAKTLLEAYPAMPHFAQQNGTVKLAAGWLIDQCGLKGARFGAFGVHHRQALVLVHFGGGNRPELLAAAEQIAAEVKARFGVLLEIEPRLL</sequence>
<keyword evidence="9 20" id="KW-0132">Cell division</keyword>
<dbReference type="UniPathway" id="UPA00219"/>
<evidence type="ECO:0000256" key="14">
    <source>
        <dbReference type="ARBA" id="ARBA00022984"/>
    </source>
</evidence>
<feature type="active site" evidence="20">
    <location>
        <position position="332"/>
    </location>
</feature>
<name>A0A7Y3TYH3_9GAMM</name>
<protein>
    <recommendedName>
        <fullName evidence="7 20">UDP-N-acetylenolpyruvoylglucosamine reductase</fullName>
        <ecNumber evidence="6 20">1.3.1.98</ecNumber>
    </recommendedName>
    <alternativeName>
        <fullName evidence="18 20">UDP-N-acetylmuramate dehydrogenase</fullName>
    </alternativeName>
</protein>
<dbReference type="EMBL" id="JABFHI010000001">
    <property type="protein sequence ID" value="NOG30949.1"/>
    <property type="molecule type" value="Genomic_DNA"/>
</dbReference>
<dbReference type="GO" id="GO:0008762">
    <property type="term" value="F:UDP-N-acetylmuramate dehydrogenase activity"/>
    <property type="evidence" value="ECO:0007669"/>
    <property type="project" value="UniProtKB-UniRule"/>
</dbReference>
<evidence type="ECO:0000256" key="18">
    <source>
        <dbReference type="ARBA" id="ARBA00031026"/>
    </source>
</evidence>
<dbReference type="NCBIfam" id="TIGR00179">
    <property type="entry name" value="murB"/>
    <property type="match status" value="1"/>
</dbReference>
<feature type="domain" description="FAD-binding PCMH-type" evidence="21">
    <location>
        <begin position="19"/>
        <end position="190"/>
    </location>
</feature>
<keyword evidence="8 20" id="KW-0963">Cytoplasm</keyword>
<evidence type="ECO:0000256" key="6">
    <source>
        <dbReference type="ARBA" id="ARBA00012518"/>
    </source>
</evidence>
<comment type="similarity">
    <text evidence="5 20">Belongs to the MurB family.</text>
</comment>
<dbReference type="Pfam" id="PF01565">
    <property type="entry name" value="FAD_binding_4"/>
    <property type="match status" value="1"/>
</dbReference>
<dbReference type="GO" id="GO:0071555">
    <property type="term" value="P:cell wall organization"/>
    <property type="evidence" value="ECO:0007669"/>
    <property type="project" value="UniProtKB-KW"/>
</dbReference>
<dbReference type="GO" id="GO:0008360">
    <property type="term" value="P:regulation of cell shape"/>
    <property type="evidence" value="ECO:0007669"/>
    <property type="project" value="UniProtKB-KW"/>
</dbReference>